<sequence>MKTERNCILIGGGLSGLALAYLLTKEGVATTILEASDRLGGRIQTLTGPLGTPLELGATWFSDVHTHLLALLSELGLPKYPQHSGGISLFQTKSFEPPQAFFVPAADNPSYRLAGGTQRLIDKLAQTLPPQSIRLNTPVRAINQSGDLLSVELADGSALQAHQVICCLPPQLAASRIQFSPALPEMIAKLLPTVQTWMAGSIKFVLEYDEPFWRQAGYSGMLYSHAGLVTEMYDHTNLEQNRFGFTGFLNGSAVAYSPEVRREFVLRQLGELFGPKAAQPSAYVDKVWNDEYVLAGSPVILRPHQHNGHPALQAGYMDNRLHFCGTETASAFGGYMEGAVMAARSVAERVLG</sequence>
<dbReference type="RefSeq" id="WP_012928286.1">
    <property type="nucleotide sequence ID" value="NC_013730.1"/>
</dbReference>
<dbReference type="SUPFAM" id="SSF54373">
    <property type="entry name" value="FAD-linked reductases, C-terminal domain"/>
    <property type="match status" value="1"/>
</dbReference>
<accession>D2QC36</accession>
<evidence type="ECO:0000259" key="2">
    <source>
        <dbReference type="Pfam" id="PF01593"/>
    </source>
</evidence>
<keyword evidence="4" id="KW-1185">Reference proteome</keyword>
<dbReference type="KEGG" id="sli:Slin_3776"/>
<dbReference type="InterPro" id="IPR050703">
    <property type="entry name" value="Flavin_MAO"/>
</dbReference>
<gene>
    <name evidence="3" type="ordered locus">Slin_3776</name>
</gene>
<dbReference type="Proteomes" id="UP000002028">
    <property type="component" value="Chromosome"/>
</dbReference>
<protein>
    <submittedName>
        <fullName evidence="3">Amine oxidase</fullName>
    </submittedName>
</protein>
<dbReference type="InterPro" id="IPR002937">
    <property type="entry name" value="Amino_oxidase"/>
</dbReference>
<dbReference type="PANTHER" id="PTHR43563">
    <property type="entry name" value="AMINE OXIDASE"/>
    <property type="match status" value="1"/>
</dbReference>
<feature type="domain" description="Amine oxidase" evidence="2">
    <location>
        <begin position="14"/>
        <end position="82"/>
    </location>
</feature>
<dbReference type="Pfam" id="PF01593">
    <property type="entry name" value="Amino_oxidase"/>
    <property type="match status" value="2"/>
</dbReference>
<name>D2QC36_SPILD</name>
<dbReference type="SUPFAM" id="SSF51905">
    <property type="entry name" value="FAD/NAD(P)-binding domain"/>
    <property type="match status" value="1"/>
</dbReference>
<evidence type="ECO:0000313" key="4">
    <source>
        <dbReference type="Proteomes" id="UP000002028"/>
    </source>
</evidence>
<evidence type="ECO:0000256" key="1">
    <source>
        <dbReference type="ARBA" id="ARBA00005995"/>
    </source>
</evidence>
<dbReference type="AlphaFoldDB" id="D2QC36"/>
<evidence type="ECO:0000313" key="3">
    <source>
        <dbReference type="EMBL" id="ADB39771.1"/>
    </source>
</evidence>
<dbReference type="HOGENOM" id="CLU_004498_0_2_10"/>
<dbReference type="PANTHER" id="PTHR43563:SF1">
    <property type="entry name" value="AMINE OXIDASE [FLAVIN-CONTAINING] B"/>
    <property type="match status" value="1"/>
</dbReference>
<reference evidence="3 4" key="1">
    <citation type="journal article" date="2010" name="Stand. Genomic Sci.">
        <title>Complete genome sequence of Spirosoma linguale type strain (1).</title>
        <authorList>
            <person name="Lail K."/>
            <person name="Sikorski J."/>
            <person name="Saunders E."/>
            <person name="Lapidus A."/>
            <person name="Glavina Del Rio T."/>
            <person name="Copeland A."/>
            <person name="Tice H."/>
            <person name="Cheng J.-F."/>
            <person name="Lucas S."/>
            <person name="Nolan M."/>
            <person name="Bruce D."/>
            <person name="Goodwin L."/>
            <person name="Pitluck S."/>
            <person name="Ivanova N."/>
            <person name="Mavromatis K."/>
            <person name="Ovchinnikova G."/>
            <person name="Pati A."/>
            <person name="Chen A."/>
            <person name="Palaniappan K."/>
            <person name="Land M."/>
            <person name="Hauser L."/>
            <person name="Chang Y.-J."/>
            <person name="Jeffries C.D."/>
            <person name="Chain P."/>
            <person name="Brettin T."/>
            <person name="Detter J.C."/>
            <person name="Schuetze A."/>
            <person name="Rohde M."/>
            <person name="Tindall B.J."/>
            <person name="Goeker M."/>
            <person name="Bristow J."/>
            <person name="Eisen J.A."/>
            <person name="Markowitz V."/>
            <person name="Hugenholtz P."/>
            <person name="Kyrpides N.C."/>
            <person name="Klenk H.-P."/>
            <person name="Chen F."/>
        </authorList>
    </citation>
    <scope>NUCLEOTIDE SEQUENCE [LARGE SCALE GENOMIC DNA]</scope>
    <source>
        <strain evidence="4">ATCC 33905 / DSM 74 / LMG 10896 / Claus 1</strain>
    </source>
</reference>
<comment type="similarity">
    <text evidence="1">Belongs to the flavin monoamine oxidase family.</text>
</comment>
<dbReference type="eggNOG" id="COG1231">
    <property type="taxonomic scope" value="Bacteria"/>
</dbReference>
<dbReference type="GO" id="GO:0016491">
    <property type="term" value="F:oxidoreductase activity"/>
    <property type="evidence" value="ECO:0007669"/>
    <property type="project" value="InterPro"/>
</dbReference>
<proteinExistence type="inferred from homology"/>
<organism evidence="3 4">
    <name type="scientific">Spirosoma linguale (strain ATCC 33905 / DSM 74 / LMG 10896 / Claus 1)</name>
    <dbReference type="NCBI Taxonomy" id="504472"/>
    <lineage>
        <taxon>Bacteria</taxon>
        <taxon>Pseudomonadati</taxon>
        <taxon>Bacteroidota</taxon>
        <taxon>Cytophagia</taxon>
        <taxon>Cytophagales</taxon>
        <taxon>Cytophagaceae</taxon>
        <taxon>Spirosoma</taxon>
    </lineage>
</organism>
<dbReference type="InterPro" id="IPR036188">
    <property type="entry name" value="FAD/NAD-bd_sf"/>
</dbReference>
<feature type="domain" description="Amine oxidase" evidence="2">
    <location>
        <begin position="109"/>
        <end position="351"/>
    </location>
</feature>
<dbReference type="Gene3D" id="3.50.50.60">
    <property type="entry name" value="FAD/NAD(P)-binding domain"/>
    <property type="match status" value="2"/>
</dbReference>
<dbReference type="EMBL" id="CP001769">
    <property type="protein sequence ID" value="ADB39771.1"/>
    <property type="molecule type" value="Genomic_DNA"/>
</dbReference>
<dbReference type="STRING" id="504472.Slin_3776"/>